<dbReference type="InterPro" id="IPR039561">
    <property type="entry name" value="Peptidase_M15C"/>
</dbReference>
<dbReference type="PANTHER" id="PTHR33393:SF13">
    <property type="entry name" value="PGA BIOSYNTHESIS PROTEIN CAPA"/>
    <property type="match status" value="1"/>
</dbReference>
<evidence type="ECO:0000256" key="1">
    <source>
        <dbReference type="ARBA" id="ARBA00005662"/>
    </source>
</evidence>
<dbReference type="InterPro" id="IPR029052">
    <property type="entry name" value="Metallo-depent_PP-like"/>
</dbReference>
<accession>A0ABW2N452</accession>
<dbReference type="SUPFAM" id="SSF56300">
    <property type="entry name" value="Metallo-dependent phosphatases"/>
    <property type="match status" value="1"/>
</dbReference>
<dbReference type="PROSITE" id="PS51257">
    <property type="entry name" value="PROKAR_LIPOPROTEIN"/>
    <property type="match status" value="1"/>
</dbReference>
<protein>
    <submittedName>
        <fullName evidence="3">CapA family protein</fullName>
    </submittedName>
</protein>
<gene>
    <name evidence="3" type="ORF">ACFQO6_10395</name>
</gene>
<dbReference type="CDD" id="cd07381">
    <property type="entry name" value="MPP_CapA"/>
    <property type="match status" value="1"/>
</dbReference>
<dbReference type="InterPro" id="IPR009045">
    <property type="entry name" value="Zn_M74/Hedgehog-like"/>
</dbReference>
<evidence type="ECO:0000259" key="2">
    <source>
        <dbReference type="SMART" id="SM00854"/>
    </source>
</evidence>
<evidence type="ECO:0000313" key="3">
    <source>
        <dbReference type="EMBL" id="MFC7360680.1"/>
    </source>
</evidence>
<dbReference type="PANTHER" id="PTHR33393">
    <property type="entry name" value="POLYGLUTAMINE SYNTHESIS ACCESSORY PROTEIN RV0574C-RELATED"/>
    <property type="match status" value="1"/>
</dbReference>
<dbReference type="InterPro" id="IPR019079">
    <property type="entry name" value="Capsule_synth_CapA"/>
</dbReference>
<dbReference type="Pfam" id="PF13539">
    <property type="entry name" value="Peptidase_M15_4"/>
    <property type="match status" value="1"/>
</dbReference>
<dbReference type="RefSeq" id="WP_255888790.1">
    <property type="nucleotide sequence ID" value="NZ_JAFMZM010000001.1"/>
</dbReference>
<dbReference type="EMBL" id="JBHTCH010000014">
    <property type="protein sequence ID" value="MFC7360680.1"/>
    <property type="molecule type" value="Genomic_DNA"/>
</dbReference>
<sequence length="561" mass="59624">MGPRAWGGASVAALALVACTSTPSADTRTAPGAGADDAVVTPGPGEITLAFAGDVHFEADLRRLLSRRGALGPVARTLRSADVAMLNLESPITDRGTRDPKELEAPGNRYHFRTSPRALDVLADAGVDVVSVANNHVGDFGQAGLADTLAAGRASDIAMVGAGRDVAEAFTPHRIRVDDVGVAFLAADAVFREGASDVWAAGADNAGVAAAREARPEELLAAVEDAAELDDVVVVYLHWGLEYQACPSQRQRLLARNLAEAGADVVVGSHTHVLGGSGWSGDTYVSYGLGNFVWDHDRQPDTGVLTLTVDADGVVGDAWTPARIAPGGKPRPVRGAGRAEAIEAWEDGRSCTGLGAARGEAQADDPAYAATIQRIDARLRQRMQASHRAGCPVPLRDLRYLRMTHRDFDGRARTGEMVVHRRWARGVADAFGELYEAGWPIARMRLVDDYDGDDDRSMAANNSSGFNCRRVAGQRSWSAHAYGAAIDLNPVQNPYVRPGSVVPPSGRPYAAIDRGSTAPVPLGVIRARDLPVRAFARLGWQWGGYWRSSKDYQHVADPATP</sequence>
<keyword evidence="4" id="KW-1185">Reference proteome</keyword>
<dbReference type="SUPFAM" id="SSF55166">
    <property type="entry name" value="Hedgehog/DD-peptidase"/>
    <property type="match status" value="1"/>
</dbReference>
<reference evidence="4" key="1">
    <citation type="journal article" date="2019" name="Int. J. Syst. Evol. Microbiol.">
        <title>The Global Catalogue of Microorganisms (GCM) 10K type strain sequencing project: providing services to taxonomists for standard genome sequencing and annotation.</title>
        <authorList>
            <consortium name="The Broad Institute Genomics Platform"/>
            <consortium name="The Broad Institute Genome Sequencing Center for Infectious Disease"/>
            <person name="Wu L."/>
            <person name="Ma J."/>
        </authorList>
    </citation>
    <scope>NUCLEOTIDE SEQUENCE [LARGE SCALE GENOMIC DNA]</scope>
    <source>
        <strain evidence="4">FCH27</strain>
    </source>
</reference>
<comment type="caution">
    <text evidence="3">The sequence shown here is derived from an EMBL/GenBank/DDBJ whole genome shotgun (WGS) entry which is preliminary data.</text>
</comment>
<dbReference type="Pfam" id="PF09587">
    <property type="entry name" value="PGA_cap"/>
    <property type="match status" value="1"/>
</dbReference>
<dbReference type="Proteomes" id="UP001596524">
    <property type="component" value="Unassembled WGS sequence"/>
</dbReference>
<dbReference type="SMART" id="SM00854">
    <property type="entry name" value="PGA_cap"/>
    <property type="match status" value="1"/>
</dbReference>
<evidence type="ECO:0000313" key="4">
    <source>
        <dbReference type="Proteomes" id="UP001596524"/>
    </source>
</evidence>
<name>A0ABW2N452_9ACTN</name>
<organism evidence="3 4">
    <name type="scientific">Nocardioides astragali</name>
    <dbReference type="NCBI Taxonomy" id="1776736"/>
    <lineage>
        <taxon>Bacteria</taxon>
        <taxon>Bacillati</taxon>
        <taxon>Actinomycetota</taxon>
        <taxon>Actinomycetes</taxon>
        <taxon>Propionibacteriales</taxon>
        <taxon>Nocardioidaceae</taxon>
        <taxon>Nocardioides</taxon>
    </lineage>
</organism>
<feature type="domain" description="Capsule synthesis protein CapA" evidence="2">
    <location>
        <begin position="48"/>
        <end position="296"/>
    </location>
</feature>
<dbReference type="Gene3D" id="3.60.21.10">
    <property type="match status" value="1"/>
</dbReference>
<dbReference type="Gene3D" id="3.30.1380.10">
    <property type="match status" value="1"/>
</dbReference>
<dbReference type="InterPro" id="IPR052169">
    <property type="entry name" value="CW_Biosynth-Accessory"/>
</dbReference>
<proteinExistence type="inferred from homology"/>
<comment type="similarity">
    <text evidence="1">Belongs to the CapA family.</text>
</comment>